<comment type="caution">
    <text evidence="3">The sequence shown here is derived from an EMBL/GenBank/DDBJ whole genome shotgun (WGS) entry which is preliminary data.</text>
</comment>
<evidence type="ECO:0000313" key="3">
    <source>
        <dbReference type="EMBL" id="GGL02887.1"/>
    </source>
</evidence>
<dbReference type="EC" id="4.2.3.-" evidence="2"/>
<sequence length="379" mass="42630">MASRYTSALERNIADMRVQHEIWVRTEKPWSLRELFSTPDCDIADYSKEFRPSEFGEQVCADVEEYCRAQGIWLEPGGAHYNSMTPYLHPGPVSVERLTAIGLFNAILFWLNDTVGREKFGHLPEDEQRRARTELDRLCGLLESRTAPENPSPIEKATVDFLSRLHAQDADPEWLDRFLESTVEHLRTAIRDQNARSRRDLLTTAEYIDLRAQVSGMYPAIALCEFGRDSYLGREWSAAAGLVDDLRRLRVVTAEIGALMNDMFSFEKECIADRSDFNLISVCFLNSPGATLADAVRVAAGLIRDRLTEFRGLHAALAARCAEPDILDSGPASPILTHLDDLEGCVQATWVWQLMTTRYKGGGIFAENNHHPSGEGPVR</sequence>
<dbReference type="PANTHER" id="PTHR35201">
    <property type="entry name" value="TERPENE SYNTHASE"/>
    <property type="match status" value="1"/>
</dbReference>
<dbReference type="Proteomes" id="UP000638263">
    <property type="component" value="Unassembled WGS sequence"/>
</dbReference>
<organism evidence="3 4">
    <name type="scientific">Nocardia jinanensis</name>
    <dbReference type="NCBI Taxonomy" id="382504"/>
    <lineage>
        <taxon>Bacteria</taxon>
        <taxon>Bacillati</taxon>
        <taxon>Actinomycetota</taxon>
        <taxon>Actinomycetes</taxon>
        <taxon>Mycobacteriales</taxon>
        <taxon>Nocardiaceae</taxon>
        <taxon>Nocardia</taxon>
    </lineage>
</organism>
<gene>
    <name evidence="3" type="ORF">GCM10011588_17010</name>
</gene>
<dbReference type="PANTHER" id="PTHR35201:SF4">
    <property type="entry name" value="BETA-PINACENE SYNTHASE-RELATED"/>
    <property type="match status" value="1"/>
</dbReference>
<dbReference type="SUPFAM" id="SSF48576">
    <property type="entry name" value="Terpenoid synthases"/>
    <property type="match status" value="1"/>
</dbReference>
<evidence type="ECO:0000256" key="2">
    <source>
        <dbReference type="RuleBase" id="RU366034"/>
    </source>
</evidence>
<comment type="similarity">
    <text evidence="2">Belongs to the terpene synthase family.</text>
</comment>
<evidence type="ECO:0000256" key="1">
    <source>
        <dbReference type="ARBA" id="ARBA00023239"/>
    </source>
</evidence>
<keyword evidence="2" id="KW-0460">Magnesium</keyword>
<dbReference type="Pfam" id="PF19086">
    <property type="entry name" value="Terpene_syn_C_2"/>
    <property type="match status" value="1"/>
</dbReference>
<name>A0A917RDG3_9NOCA</name>
<dbReference type="InterPro" id="IPR034686">
    <property type="entry name" value="Terpene_cyclase-like_2"/>
</dbReference>
<proteinExistence type="inferred from homology"/>
<keyword evidence="2" id="KW-0479">Metal-binding</keyword>
<dbReference type="Gene3D" id="1.10.600.10">
    <property type="entry name" value="Farnesyl Diphosphate Synthase"/>
    <property type="match status" value="1"/>
</dbReference>
<dbReference type="InterPro" id="IPR008949">
    <property type="entry name" value="Isoprenoid_synthase_dom_sf"/>
</dbReference>
<reference evidence="3" key="2">
    <citation type="submission" date="2020-09" db="EMBL/GenBank/DDBJ databases">
        <authorList>
            <person name="Sun Q."/>
            <person name="Zhou Y."/>
        </authorList>
    </citation>
    <scope>NUCLEOTIDE SEQUENCE</scope>
    <source>
        <strain evidence="3">CGMCC 4.3508</strain>
    </source>
</reference>
<comment type="cofactor">
    <cofactor evidence="2">
        <name>Mg(2+)</name>
        <dbReference type="ChEBI" id="CHEBI:18420"/>
    </cofactor>
</comment>
<dbReference type="GO" id="GO:0046872">
    <property type="term" value="F:metal ion binding"/>
    <property type="evidence" value="ECO:0007669"/>
    <property type="project" value="UniProtKB-KW"/>
</dbReference>
<dbReference type="GO" id="GO:0010333">
    <property type="term" value="F:terpene synthase activity"/>
    <property type="evidence" value="ECO:0007669"/>
    <property type="project" value="InterPro"/>
</dbReference>
<keyword evidence="1 2" id="KW-0456">Lyase</keyword>
<accession>A0A917RDG3</accession>
<dbReference type="EMBL" id="BMMH01000002">
    <property type="protein sequence ID" value="GGL02887.1"/>
    <property type="molecule type" value="Genomic_DNA"/>
</dbReference>
<keyword evidence="4" id="KW-1185">Reference proteome</keyword>
<dbReference type="RefSeq" id="WP_229718667.1">
    <property type="nucleotide sequence ID" value="NZ_BMMH01000002.1"/>
</dbReference>
<evidence type="ECO:0000313" key="4">
    <source>
        <dbReference type="Proteomes" id="UP000638263"/>
    </source>
</evidence>
<dbReference type="AlphaFoldDB" id="A0A917RDG3"/>
<protein>
    <recommendedName>
        <fullName evidence="2">Terpene synthase</fullName>
        <ecNumber evidence="2">4.2.3.-</ecNumber>
    </recommendedName>
</protein>
<reference evidence="3" key="1">
    <citation type="journal article" date="2014" name="Int. J. Syst. Evol. Microbiol.">
        <title>Complete genome sequence of Corynebacterium casei LMG S-19264T (=DSM 44701T), isolated from a smear-ripened cheese.</title>
        <authorList>
            <consortium name="US DOE Joint Genome Institute (JGI-PGF)"/>
            <person name="Walter F."/>
            <person name="Albersmeier A."/>
            <person name="Kalinowski J."/>
            <person name="Ruckert C."/>
        </authorList>
    </citation>
    <scope>NUCLEOTIDE SEQUENCE</scope>
    <source>
        <strain evidence="3">CGMCC 4.3508</strain>
    </source>
</reference>